<protein>
    <submittedName>
        <fullName evidence="1">Putative MetA-pathway of phenol degradation</fullName>
    </submittedName>
</protein>
<dbReference type="PROSITE" id="PS51257">
    <property type="entry name" value="PROKAR_LIPOPROTEIN"/>
    <property type="match status" value="1"/>
</dbReference>
<proteinExistence type="predicted"/>
<dbReference type="Pfam" id="PF13557">
    <property type="entry name" value="Phenol_MetA_deg"/>
    <property type="match status" value="1"/>
</dbReference>
<sequence>MKRDAVAELVWEEKRYPCGLVLLLAGAALLACARGHADGLDAISTDRPDTVESSLTVGRHRLQLETSVAYEHDAQDGESSDTWSAPTLLRYGVSDSWELRIETDGPLHERLDRAAGETNASGMGDLALGLKHHLRDREDSQWSRALLLHLDLPSGDGHWKGHKHRPSLRYVAEHDLGENAGFGIMPGLVYNTDDSRDYYLSALLAATVGYSFSEQWRGFVELASTELGAGHHADTQNTFDGGLAWIPRPDLQFDVVFNLGLSESAPDLMLGTGVSVRW</sequence>
<gene>
    <name evidence="1" type="ORF">SAMN04488038_101517</name>
</gene>
<evidence type="ECO:0000313" key="1">
    <source>
        <dbReference type="EMBL" id="SEP79596.1"/>
    </source>
</evidence>
<keyword evidence="2" id="KW-1185">Reference proteome</keyword>
<dbReference type="OrthoDB" id="8770768at2"/>
<reference evidence="1 2" key="1">
    <citation type="submission" date="2016-10" db="EMBL/GenBank/DDBJ databases">
        <authorList>
            <person name="de Groot N.N."/>
        </authorList>
    </citation>
    <scope>NUCLEOTIDE SEQUENCE [LARGE SCALE GENOMIC DNA]</scope>
    <source>
        <strain evidence="1 2">DSM 25927</strain>
    </source>
</reference>
<organism evidence="1 2">
    <name type="scientific">Solimonas aquatica</name>
    <dbReference type="NCBI Taxonomy" id="489703"/>
    <lineage>
        <taxon>Bacteria</taxon>
        <taxon>Pseudomonadati</taxon>
        <taxon>Pseudomonadota</taxon>
        <taxon>Gammaproteobacteria</taxon>
        <taxon>Nevskiales</taxon>
        <taxon>Nevskiaceae</taxon>
        <taxon>Solimonas</taxon>
    </lineage>
</organism>
<dbReference type="STRING" id="489703.SAMN04488038_101517"/>
<name>A0A1H9AS71_9GAMM</name>
<dbReference type="AlphaFoldDB" id="A0A1H9AS71"/>
<evidence type="ECO:0000313" key="2">
    <source>
        <dbReference type="Proteomes" id="UP000199233"/>
    </source>
</evidence>
<dbReference type="InterPro" id="IPR025737">
    <property type="entry name" value="FApF"/>
</dbReference>
<dbReference type="RefSeq" id="WP_093281509.1">
    <property type="nucleotide sequence ID" value="NZ_FOFS01000001.1"/>
</dbReference>
<dbReference type="Proteomes" id="UP000199233">
    <property type="component" value="Unassembled WGS sequence"/>
</dbReference>
<dbReference type="EMBL" id="FOFS01000001">
    <property type="protein sequence ID" value="SEP79596.1"/>
    <property type="molecule type" value="Genomic_DNA"/>
</dbReference>
<accession>A0A1H9AS71</accession>